<dbReference type="FunFam" id="3.20.20.80:FF:000004">
    <property type="entry name" value="Beta-glucosidase 6-phospho-beta-glucosidase"/>
    <property type="match status" value="1"/>
</dbReference>
<accession>A0A143YFU0</accession>
<dbReference type="PROSITE" id="PS00653">
    <property type="entry name" value="GLYCOSYL_HYDROL_F1_2"/>
    <property type="match status" value="1"/>
</dbReference>
<dbReference type="PANTHER" id="PTHR10353:SF122">
    <property type="entry name" value="6-PHOSPHO-BETA-GLUCOSIDASE ASCB-RELATED"/>
    <property type="match status" value="1"/>
</dbReference>
<evidence type="ECO:0000256" key="3">
    <source>
        <dbReference type="ARBA" id="ARBA00023295"/>
    </source>
</evidence>
<evidence type="ECO:0000256" key="4">
    <source>
        <dbReference type="RuleBase" id="RU003690"/>
    </source>
</evidence>
<dbReference type="Proteomes" id="UP000199280">
    <property type="component" value="Unassembled WGS sequence"/>
</dbReference>
<dbReference type="RefSeq" id="WP_068621501.1">
    <property type="nucleotide sequence ID" value="NZ_FJNB01000003.1"/>
</dbReference>
<evidence type="ECO:0000313" key="8">
    <source>
        <dbReference type="Proteomes" id="UP000199280"/>
    </source>
</evidence>
<dbReference type="NCBIfam" id="NF007356">
    <property type="entry name" value="PRK09852.1"/>
    <property type="match status" value="1"/>
</dbReference>
<evidence type="ECO:0000313" key="5">
    <source>
        <dbReference type="EMBL" id="CZQ87872.1"/>
    </source>
</evidence>
<dbReference type="NCBIfam" id="NF007158">
    <property type="entry name" value="PRK09593.1"/>
    <property type="match status" value="1"/>
</dbReference>
<sequence>MSAGKGFPEGFFWGGATAANQFEGGWDADGKGPSVIDQLTCSRDFSERFAGVGDYYPSHLGIDFYHRYKEDIALFAEMGFRMFRMSIAWTRIFPQGDELEPNEAGLAFYDAVFDELAKYGIEPLVTISHFEMPQYLVDHYGGWRNRKLIGFFERYAKTLFERYQGKVNYWLTFNEINMATFLPQISIGSKAEAGESQEEVMYQALHHQFVASALVTKAARAIDPDNRIGCMIAYAPAYPLSARPEDVWAAQRKEEEKLFFSDVHARGYYPPSKLAYFAAKGIDVIFEQGDEEILAAHTVDFISFSYYASSAASFAQSGVPGEGNALMGEKNPYLAESEWGWQVDPLGLRVALNTFHSRYQLPLMVVENGLGAVDEIVDGKIHDNYRISYLRDHVKAMRDAIVLDGVDLVAYTSWGCIDLVSAGTGEMAKRYGFIHVDRHNDGSGTLDRLKKDSFYWYQKAIASNGEDLD</sequence>
<dbReference type="Proteomes" id="UP000076878">
    <property type="component" value="Unassembled WGS sequence"/>
</dbReference>
<dbReference type="OrthoDB" id="1637462at2"/>
<protein>
    <submittedName>
        <fullName evidence="6">6-phospho-beta-glucosidase</fullName>
    </submittedName>
</protein>
<evidence type="ECO:0000313" key="6">
    <source>
        <dbReference type="EMBL" id="SEI66525.1"/>
    </source>
</evidence>
<reference evidence="5 7" key="1">
    <citation type="submission" date="2016-02" db="EMBL/GenBank/DDBJ databases">
        <authorList>
            <person name="Wen L."/>
            <person name="He K."/>
            <person name="Yang H."/>
        </authorList>
    </citation>
    <scope>NUCLEOTIDE SEQUENCE [LARGE SCALE GENOMIC DNA]</scope>
    <source>
        <strain evidence="5">Trichococcus_R210</strain>
    </source>
</reference>
<evidence type="ECO:0000256" key="1">
    <source>
        <dbReference type="ARBA" id="ARBA00010838"/>
    </source>
</evidence>
<dbReference type="STRING" id="640938.TR210_646"/>
<keyword evidence="2" id="KW-0378">Hydrolase</keyword>
<evidence type="ECO:0000313" key="7">
    <source>
        <dbReference type="Proteomes" id="UP000076878"/>
    </source>
</evidence>
<dbReference type="PRINTS" id="PR00131">
    <property type="entry name" value="GLHYDRLASE1"/>
</dbReference>
<organism evidence="5 7">
    <name type="scientific">Trichococcus ilyis</name>
    <dbReference type="NCBI Taxonomy" id="640938"/>
    <lineage>
        <taxon>Bacteria</taxon>
        <taxon>Bacillati</taxon>
        <taxon>Bacillota</taxon>
        <taxon>Bacilli</taxon>
        <taxon>Lactobacillales</taxon>
        <taxon>Carnobacteriaceae</taxon>
        <taxon>Trichococcus</taxon>
    </lineage>
</organism>
<dbReference type="PANTHER" id="PTHR10353">
    <property type="entry name" value="GLYCOSYL HYDROLASE"/>
    <property type="match status" value="1"/>
</dbReference>
<keyword evidence="3" id="KW-0326">Glycosidase</keyword>
<dbReference type="EMBL" id="FNYT01000002">
    <property type="protein sequence ID" value="SEI66525.1"/>
    <property type="molecule type" value="Genomic_DNA"/>
</dbReference>
<dbReference type="Pfam" id="PF00232">
    <property type="entry name" value="Glyco_hydro_1"/>
    <property type="match status" value="1"/>
</dbReference>
<gene>
    <name evidence="6" type="ORF">SAMN05216375_102122</name>
    <name evidence="5" type="ORF">TR210_646</name>
</gene>
<evidence type="ECO:0000256" key="2">
    <source>
        <dbReference type="ARBA" id="ARBA00022801"/>
    </source>
</evidence>
<dbReference type="InterPro" id="IPR017853">
    <property type="entry name" value="GH"/>
</dbReference>
<dbReference type="InterPro" id="IPR001360">
    <property type="entry name" value="Glyco_hydro_1"/>
</dbReference>
<dbReference type="Gene3D" id="3.20.20.80">
    <property type="entry name" value="Glycosidases"/>
    <property type="match status" value="1"/>
</dbReference>
<dbReference type="GO" id="GO:0016052">
    <property type="term" value="P:carbohydrate catabolic process"/>
    <property type="evidence" value="ECO:0007669"/>
    <property type="project" value="TreeGrafter"/>
</dbReference>
<comment type="similarity">
    <text evidence="1 4">Belongs to the glycosyl hydrolase 1 family.</text>
</comment>
<proteinExistence type="inferred from homology"/>
<dbReference type="InterPro" id="IPR033132">
    <property type="entry name" value="GH_1_N_CS"/>
</dbReference>
<name>A0A143YFU0_9LACT</name>
<dbReference type="GO" id="GO:0008422">
    <property type="term" value="F:beta-glucosidase activity"/>
    <property type="evidence" value="ECO:0007669"/>
    <property type="project" value="TreeGrafter"/>
</dbReference>
<dbReference type="AlphaFoldDB" id="A0A143YFU0"/>
<dbReference type="EMBL" id="FJNB01000003">
    <property type="protein sequence ID" value="CZQ87872.1"/>
    <property type="molecule type" value="Genomic_DNA"/>
</dbReference>
<reference evidence="6 8" key="2">
    <citation type="submission" date="2016-10" db="EMBL/GenBank/DDBJ databases">
        <authorList>
            <person name="Varghese N."/>
            <person name="Submissions S."/>
        </authorList>
    </citation>
    <scope>NUCLEOTIDE SEQUENCE [LARGE SCALE GENOMIC DNA]</scope>
    <source>
        <strain evidence="6 8">DSM 22150</strain>
    </source>
</reference>
<keyword evidence="8" id="KW-1185">Reference proteome</keyword>
<dbReference type="SUPFAM" id="SSF51445">
    <property type="entry name" value="(Trans)glycosidases"/>
    <property type="match status" value="1"/>
</dbReference>
<dbReference type="GO" id="GO:0005829">
    <property type="term" value="C:cytosol"/>
    <property type="evidence" value="ECO:0007669"/>
    <property type="project" value="TreeGrafter"/>
</dbReference>